<keyword evidence="3" id="KW-0238">DNA-binding</keyword>
<evidence type="ECO:0000256" key="1">
    <source>
        <dbReference type="ARBA" id="ARBA00009437"/>
    </source>
</evidence>
<dbReference type="CDD" id="cd08414">
    <property type="entry name" value="PBP2_LTTR_aromatics_like"/>
    <property type="match status" value="1"/>
</dbReference>
<gene>
    <name evidence="7" type="ORF">NRB20_01780</name>
</gene>
<dbReference type="GO" id="GO:0032993">
    <property type="term" value="C:protein-DNA complex"/>
    <property type="evidence" value="ECO:0007669"/>
    <property type="project" value="TreeGrafter"/>
</dbReference>
<sequence length="206" mass="22568">MLLSWTSPGRDGMLPAVRSRFTAEFPSTRVELRQVGWHDPTAGLADGSTDVAFVWLPLPDDHRFRWVVMVSEPRRVALPVHHRLAARDTIAFADLIDEPFLALPESAGPLREHWLALDARDGHPPHIGAVIDNPDETYEALVDGRGICLLAEGNAPLLTRGGVVIRPVTGISPAHLALAWRAEDTRTLVRGYARAATLVNTTPPHP</sequence>
<dbReference type="Gene3D" id="3.40.190.10">
    <property type="entry name" value="Periplasmic binding protein-like II"/>
    <property type="match status" value="2"/>
</dbReference>
<dbReference type="GO" id="GO:0003677">
    <property type="term" value="F:DNA binding"/>
    <property type="evidence" value="ECO:0007669"/>
    <property type="project" value="UniProtKB-KW"/>
</dbReference>
<proteinExistence type="inferred from homology"/>
<comment type="similarity">
    <text evidence="1">Belongs to the LysR transcriptional regulatory family.</text>
</comment>
<dbReference type="SUPFAM" id="SSF53850">
    <property type="entry name" value="Periplasmic binding protein-like II"/>
    <property type="match status" value="1"/>
</dbReference>
<keyword evidence="4" id="KW-0010">Activator</keyword>
<comment type="caution">
    <text evidence="7">The sequence shown here is derived from an EMBL/GenBank/DDBJ whole genome shotgun (WGS) entry which is preliminary data.</text>
</comment>
<evidence type="ECO:0000259" key="6">
    <source>
        <dbReference type="Pfam" id="PF03466"/>
    </source>
</evidence>
<protein>
    <recommendedName>
        <fullName evidence="6">LysR substrate-binding domain-containing protein</fullName>
    </recommendedName>
</protein>
<organism evidence="7 8">
    <name type="scientific">Nocardia macrotermitis</name>
    <dbReference type="NCBI Taxonomy" id="2585198"/>
    <lineage>
        <taxon>Bacteria</taxon>
        <taxon>Bacillati</taxon>
        <taxon>Actinomycetota</taxon>
        <taxon>Actinomycetes</taxon>
        <taxon>Mycobacteriales</taxon>
        <taxon>Nocardiaceae</taxon>
        <taxon>Nocardia</taxon>
    </lineage>
</organism>
<keyword evidence="2" id="KW-0805">Transcription regulation</keyword>
<dbReference type="AlphaFoldDB" id="A0A7K0CUG3"/>
<name>A0A7K0CUG3_9NOCA</name>
<feature type="domain" description="LysR substrate-binding" evidence="6">
    <location>
        <begin position="12"/>
        <end position="186"/>
    </location>
</feature>
<evidence type="ECO:0000256" key="4">
    <source>
        <dbReference type="ARBA" id="ARBA00023159"/>
    </source>
</evidence>
<dbReference type="Pfam" id="PF03466">
    <property type="entry name" value="LysR_substrate"/>
    <property type="match status" value="1"/>
</dbReference>
<accession>A0A7K0CUG3</accession>
<evidence type="ECO:0000256" key="5">
    <source>
        <dbReference type="ARBA" id="ARBA00023163"/>
    </source>
</evidence>
<evidence type="ECO:0000313" key="7">
    <source>
        <dbReference type="EMBL" id="MQY17115.1"/>
    </source>
</evidence>
<evidence type="ECO:0000256" key="3">
    <source>
        <dbReference type="ARBA" id="ARBA00023125"/>
    </source>
</evidence>
<keyword evidence="8" id="KW-1185">Reference proteome</keyword>
<reference evidence="7 8" key="1">
    <citation type="submission" date="2019-10" db="EMBL/GenBank/DDBJ databases">
        <title>Nocardia macrotermitis sp. nov. and Nocardia aurantia sp. nov., isolated from the gut of fungus growing-termite Macrotermes natalensis.</title>
        <authorList>
            <person name="Benndorf R."/>
            <person name="Schwitalla J."/>
            <person name="Martin K."/>
            <person name="De Beer W."/>
            <person name="Kaster A.-K."/>
            <person name="Vollmers J."/>
            <person name="Poulsen M."/>
            <person name="Beemelmanns C."/>
        </authorList>
    </citation>
    <scope>NUCLEOTIDE SEQUENCE [LARGE SCALE GENOMIC DNA]</scope>
    <source>
        <strain evidence="7 8">RB20</strain>
    </source>
</reference>
<dbReference type="GO" id="GO:0003700">
    <property type="term" value="F:DNA-binding transcription factor activity"/>
    <property type="evidence" value="ECO:0007669"/>
    <property type="project" value="TreeGrafter"/>
</dbReference>
<dbReference type="EMBL" id="WEGK01000001">
    <property type="protein sequence ID" value="MQY17115.1"/>
    <property type="molecule type" value="Genomic_DNA"/>
</dbReference>
<keyword evidence="5" id="KW-0804">Transcription</keyword>
<dbReference type="PANTHER" id="PTHR30346">
    <property type="entry name" value="TRANSCRIPTIONAL DUAL REGULATOR HCAR-RELATED"/>
    <property type="match status" value="1"/>
</dbReference>
<dbReference type="InterPro" id="IPR005119">
    <property type="entry name" value="LysR_subst-bd"/>
</dbReference>
<dbReference type="Proteomes" id="UP000438448">
    <property type="component" value="Unassembled WGS sequence"/>
</dbReference>
<evidence type="ECO:0000313" key="8">
    <source>
        <dbReference type="Proteomes" id="UP000438448"/>
    </source>
</evidence>
<dbReference type="PANTHER" id="PTHR30346:SF0">
    <property type="entry name" value="HCA OPERON TRANSCRIPTIONAL ACTIVATOR HCAR"/>
    <property type="match status" value="1"/>
</dbReference>
<evidence type="ECO:0000256" key="2">
    <source>
        <dbReference type="ARBA" id="ARBA00023015"/>
    </source>
</evidence>